<proteinExistence type="predicted"/>
<name>A0A4C2ADZ3_EUMVA</name>
<comment type="caution">
    <text evidence="1">The sequence shown here is derived from an EMBL/GenBank/DDBJ whole genome shotgun (WGS) entry which is preliminary data.</text>
</comment>
<keyword evidence="2" id="KW-1185">Reference proteome</keyword>
<gene>
    <name evidence="1" type="ORF">EVAR_103875_1</name>
</gene>
<accession>A0A4C2ADZ3</accession>
<evidence type="ECO:0000313" key="2">
    <source>
        <dbReference type="Proteomes" id="UP000299102"/>
    </source>
</evidence>
<evidence type="ECO:0000313" key="1">
    <source>
        <dbReference type="EMBL" id="GBP97215.1"/>
    </source>
</evidence>
<protein>
    <submittedName>
        <fullName evidence="1">Uncharacterized protein</fullName>
    </submittedName>
</protein>
<reference evidence="1 2" key="1">
    <citation type="journal article" date="2019" name="Commun. Biol.">
        <title>The bagworm genome reveals a unique fibroin gene that provides high tensile strength.</title>
        <authorList>
            <person name="Kono N."/>
            <person name="Nakamura H."/>
            <person name="Ohtoshi R."/>
            <person name="Tomita M."/>
            <person name="Numata K."/>
            <person name="Arakawa K."/>
        </authorList>
    </citation>
    <scope>NUCLEOTIDE SEQUENCE [LARGE SCALE GENOMIC DNA]</scope>
</reference>
<organism evidence="1 2">
    <name type="scientific">Eumeta variegata</name>
    <name type="common">Bagworm moth</name>
    <name type="synonym">Eumeta japonica</name>
    <dbReference type="NCBI Taxonomy" id="151549"/>
    <lineage>
        <taxon>Eukaryota</taxon>
        <taxon>Metazoa</taxon>
        <taxon>Ecdysozoa</taxon>
        <taxon>Arthropoda</taxon>
        <taxon>Hexapoda</taxon>
        <taxon>Insecta</taxon>
        <taxon>Pterygota</taxon>
        <taxon>Neoptera</taxon>
        <taxon>Endopterygota</taxon>
        <taxon>Lepidoptera</taxon>
        <taxon>Glossata</taxon>
        <taxon>Ditrysia</taxon>
        <taxon>Tineoidea</taxon>
        <taxon>Psychidae</taxon>
        <taxon>Oiketicinae</taxon>
        <taxon>Eumeta</taxon>
    </lineage>
</organism>
<sequence length="171" mass="19209">MPCSRASEQDNWLRATAATSGALCCCRSYYLIRLNEIRTPWAHVGSSEIIHVSRGNKALSIGSRTNGDSVKENVSLESTVILLYSTYVQVCVNNSHKRRYEKKFKTAETEYGAQKINHNRDALYTRHSEWNENKNSYAADGDKSDKKSIEICHGGKSIFRKTGIGKSEASR</sequence>
<dbReference type="AlphaFoldDB" id="A0A4C2ADZ3"/>
<dbReference type="Proteomes" id="UP000299102">
    <property type="component" value="Unassembled WGS sequence"/>
</dbReference>
<dbReference type="EMBL" id="BGZK01002897">
    <property type="protein sequence ID" value="GBP97215.1"/>
    <property type="molecule type" value="Genomic_DNA"/>
</dbReference>